<feature type="domain" description="Anti sigma-E protein RseA N-terminal" evidence="1">
    <location>
        <begin position="6"/>
        <end position="78"/>
    </location>
</feature>
<dbReference type="InterPro" id="IPR052383">
    <property type="entry name" value="Anti-sigma-E_RseA-like"/>
</dbReference>
<gene>
    <name evidence="2" type="ORF">GCM10009105_09220</name>
</gene>
<dbReference type="RefSeq" id="WP_343787643.1">
    <property type="nucleotide sequence ID" value="NZ_BAAAEU010000004.1"/>
</dbReference>
<dbReference type="PANTHER" id="PTHR38104">
    <property type="match status" value="1"/>
</dbReference>
<name>A0ABN1IDM3_9GAMM</name>
<dbReference type="InterPro" id="IPR036147">
    <property type="entry name" value="Anti-sigma_E_RseA_N_sf"/>
</dbReference>
<keyword evidence="3" id="KW-1185">Reference proteome</keyword>
<dbReference type="Gene3D" id="1.10.10.880">
    <property type="entry name" value="Anti sigma-E protein RseA, N-terminal domain"/>
    <property type="match status" value="1"/>
</dbReference>
<dbReference type="CDD" id="cd16328">
    <property type="entry name" value="RseA_N"/>
    <property type="match status" value="1"/>
</dbReference>
<evidence type="ECO:0000313" key="2">
    <source>
        <dbReference type="EMBL" id="GAA0709090.1"/>
    </source>
</evidence>
<dbReference type="SUPFAM" id="SSF89069">
    <property type="entry name" value="N-terminal, cytoplasmic domain of anti-sigmaE factor RseA"/>
    <property type="match status" value="1"/>
</dbReference>
<sequence length="216" mass="22997">MNQQIHEQLSALMDGELERDQTRFLLKRLTADSELPVRWTRYHVVRQTLRRQEVVALAPGFPGAVMARLELEPVVHASGTSAWLRWGAGGAIAASVAVAALMLTRPVMETGPVPTTLAAKGTLPQTGAISAATVAATTASGEFRPPLVAPNSPVEAAPASFGTDLVEPVVIDPRLQSYLIRHYQAAGAAGQSNFVPYVLLGTPQREGVAQPVPQNH</sequence>
<dbReference type="PANTHER" id="PTHR38104:SF1">
    <property type="entry name" value="ANTI-SIGMA-E FACTOR RSEA"/>
    <property type="match status" value="1"/>
</dbReference>
<evidence type="ECO:0000259" key="1">
    <source>
        <dbReference type="Pfam" id="PF03872"/>
    </source>
</evidence>
<proteinExistence type="predicted"/>
<comment type="caution">
    <text evidence="2">The sequence shown here is derived from an EMBL/GenBank/DDBJ whole genome shotgun (WGS) entry which is preliminary data.</text>
</comment>
<organism evidence="2 3">
    <name type="scientific">Dokdonella soli</name>
    <dbReference type="NCBI Taxonomy" id="529810"/>
    <lineage>
        <taxon>Bacteria</taxon>
        <taxon>Pseudomonadati</taxon>
        <taxon>Pseudomonadota</taxon>
        <taxon>Gammaproteobacteria</taxon>
        <taxon>Lysobacterales</taxon>
        <taxon>Rhodanobacteraceae</taxon>
        <taxon>Dokdonella</taxon>
    </lineage>
</organism>
<dbReference type="Pfam" id="PF03872">
    <property type="entry name" value="RseA_N"/>
    <property type="match status" value="1"/>
</dbReference>
<reference evidence="2 3" key="1">
    <citation type="journal article" date="2019" name="Int. J. Syst. Evol. Microbiol.">
        <title>The Global Catalogue of Microorganisms (GCM) 10K type strain sequencing project: providing services to taxonomists for standard genome sequencing and annotation.</title>
        <authorList>
            <consortium name="The Broad Institute Genomics Platform"/>
            <consortium name="The Broad Institute Genome Sequencing Center for Infectious Disease"/>
            <person name="Wu L."/>
            <person name="Ma J."/>
        </authorList>
    </citation>
    <scope>NUCLEOTIDE SEQUENCE [LARGE SCALE GENOMIC DNA]</scope>
    <source>
        <strain evidence="2 3">JCM 15421</strain>
    </source>
</reference>
<dbReference type="Proteomes" id="UP001501523">
    <property type="component" value="Unassembled WGS sequence"/>
</dbReference>
<accession>A0ABN1IDM3</accession>
<protein>
    <recommendedName>
        <fullName evidence="1">Anti sigma-E protein RseA N-terminal domain-containing protein</fullName>
    </recommendedName>
</protein>
<evidence type="ECO:0000313" key="3">
    <source>
        <dbReference type="Proteomes" id="UP001501523"/>
    </source>
</evidence>
<dbReference type="EMBL" id="BAAAEU010000004">
    <property type="protein sequence ID" value="GAA0709090.1"/>
    <property type="molecule type" value="Genomic_DNA"/>
</dbReference>
<dbReference type="InterPro" id="IPR005572">
    <property type="entry name" value="Anti-sigma_E_RseA_N"/>
</dbReference>